<evidence type="ECO:0000313" key="2">
    <source>
        <dbReference type="Proteomes" id="UP000198607"/>
    </source>
</evidence>
<evidence type="ECO:0000313" key="1">
    <source>
        <dbReference type="EMBL" id="SDH70558.1"/>
    </source>
</evidence>
<dbReference type="STRING" id="83767.SAMN05660652_02116"/>
<sequence>MPILDEVQTSRALKALDAYLKAPPSKETLKTPLEESAELDEKRISLIAKRLLPVLTQFLNGQLPLSEFKPEVDRINKQNELWGFKGVKGQMFFNLIYNACLDENELVAELISALPAPPDENSAKSRIRNFASYVRRIGDDHVANGNSKASRPKPSSIPFFLSYFWQIQAPDKWPVFFTNSVRALSDLNLYQTADDLADAYIDFARLHAELQQLFSNRLKKAFSLYDVEHVWWNVGQEKQLALPISASAAEVKSLDVPPTASIDHLPDSYVPPIINIIPLLASNDGTLELAAKASGTSVPRALEKSVHAAFTILGYETQLLGQGQGRIQDGLALANDYSYAILWDSKARQNGYSMGTDDRTIREYITTQSREIKRRRHLRNLYYVLVSSGFNDEFDDLIRGLKMETEVSEVILVEAEALVVMVDAKLRDPNQLTLGPDGLQRIFSRSGLLTAQDVKEELGLV</sequence>
<keyword evidence="2" id="KW-1185">Reference proteome</keyword>
<dbReference type="Gene3D" id="3.40.91.30">
    <property type="match status" value="1"/>
</dbReference>
<gene>
    <name evidence="1" type="ORF">SAMN05660652_02116</name>
</gene>
<name>A0A1G8EKW3_9RHOO</name>
<dbReference type="EMBL" id="FNCY01000008">
    <property type="protein sequence ID" value="SDH70558.1"/>
    <property type="molecule type" value="Genomic_DNA"/>
</dbReference>
<reference evidence="1 2" key="1">
    <citation type="submission" date="2016-10" db="EMBL/GenBank/DDBJ databases">
        <authorList>
            <person name="de Groot N.N."/>
        </authorList>
    </citation>
    <scope>NUCLEOTIDE SEQUENCE [LARGE SCALE GENOMIC DNA]</scope>
    <source>
        <strain evidence="1 2">DSM 5885</strain>
    </source>
</reference>
<protein>
    <submittedName>
        <fullName evidence="1">Uncharacterized protein</fullName>
    </submittedName>
</protein>
<dbReference type="AlphaFoldDB" id="A0A1G8EKW3"/>
<dbReference type="RefSeq" id="WP_091937391.1">
    <property type="nucleotide sequence ID" value="NZ_FNCY01000008.1"/>
</dbReference>
<organism evidence="1 2">
    <name type="scientific">Propionivibrio dicarboxylicus</name>
    <dbReference type="NCBI Taxonomy" id="83767"/>
    <lineage>
        <taxon>Bacteria</taxon>
        <taxon>Pseudomonadati</taxon>
        <taxon>Pseudomonadota</taxon>
        <taxon>Betaproteobacteria</taxon>
        <taxon>Rhodocyclales</taxon>
        <taxon>Rhodocyclaceae</taxon>
        <taxon>Propionivibrio</taxon>
    </lineage>
</organism>
<dbReference type="OrthoDB" id="9781481at2"/>
<proteinExistence type="predicted"/>
<dbReference type="Proteomes" id="UP000198607">
    <property type="component" value="Unassembled WGS sequence"/>
</dbReference>
<accession>A0A1G8EKW3</accession>